<reference evidence="1" key="2">
    <citation type="journal article" date="2014" name="ISME J.">
        <title>Microbial stratification in low pH oxic and suboxic macroscopic growths along an acid mine drainage.</title>
        <authorList>
            <person name="Mendez-Garcia C."/>
            <person name="Mesa V."/>
            <person name="Sprenger R.R."/>
            <person name="Richter M."/>
            <person name="Diez M.S."/>
            <person name="Solano J."/>
            <person name="Bargiela R."/>
            <person name="Golyshina O.V."/>
            <person name="Manteca A."/>
            <person name="Ramos J.L."/>
            <person name="Gallego J.R."/>
            <person name="Llorente I."/>
            <person name="Martins Dos Santos V.A."/>
            <person name="Jensen O.N."/>
            <person name="Pelaez A.I."/>
            <person name="Sanchez J."/>
            <person name="Ferrer M."/>
        </authorList>
    </citation>
    <scope>NUCLEOTIDE SEQUENCE</scope>
</reference>
<dbReference type="EMBL" id="AUZX01002809">
    <property type="protein sequence ID" value="EQD75680.1"/>
    <property type="molecule type" value="Genomic_DNA"/>
</dbReference>
<name>T1CZR9_9ZZZZ</name>
<dbReference type="NCBIfam" id="NF033559">
    <property type="entry name" value="transpos_IS1634"/>
    <property type="match status" value="1"/>
</dbReference>
<protein>
    <submittedName>
        <fullName evidence="1">Transposase (IS4)</fullName>
    </submittedName>
</protein>
<accession>T1CZR9</accession>
<reference evidence="1" key="1">
    <citation type="submission" date="2013-08" db="EMBL/GenBank/DDBJ databases">
        <authorList>
            <person name="Mendez C."/>
            <person name="Richter M."/>
            <person name="Ferrer M."/>
            <person name="Sanchez J."/>
        </authorList>
    </citation>
    <scope>NUCLEOTIDE SEQUENCE</scope>
</reference>
<sequence length="508" mass="59647">MNSYTRKKVINGREYFYEMTPYWDKEKKKIRYHSRYLGVQKENSIEKIRTHLPRNVFVYGPFIPVLRIMRELGIENILDSFFNKEDRNVILVLAAARAIRSIPMDLVHTWYEGTHLVKEYPCDVSSQRISRLLDHIGNSSIPDRFFSSFSSLMKPESSLLYDITTIASYSGNNMFEYGHAKDHGDLPEINLSLVMERRRSLPILFEIYPGSIVDVSTLRITLERIRNLVPAVVIILDRGFFSLDNLRILHEYGYIISATYSRKEVKHAFSGNMRGLDSADNTIMYNDKPIFARHVEFSMGDLALKGYLYHDLDLEMRERSSFHRHIREVMDAVEKTEPKEKRNVQIAQIQSIAGEYYRYIRSTVKDGKYHAQARNNAISQKEHRMGRFMLVYSGEYTPIECLDLYRDKDRVEKAFEILKTDLDIFPPRERKPSTIRGLIFILFLSLMVRLSMRRMMTESGLNRKYSMDKLFLELEKLQILEIDGKMIERERTRKQGDILEALQSVTCT</sequence>
<proteinExistence type="predicted"/>
<gene>
    <name evidence="1" type="ORF">B1A_03845</name>
</gene>
<dbReference type="PANTHER" id="PTHR34614:SF2">
    <property type="entry name" value="TRANSPOSASE IS4-LIKE DOMAIN-CONTAINING PROTEIN"/>
    <property type="match status" value="1"/>
</dbReference>
<dbReference type="InterPro" id="IPR047654">
    <property type="entry name" value="IS1634_transpos"/>
</dbReference>
<dbReference type="PANTHER" id="PTHR34614">
    <property type="match status" value="1"/>
</dbReference>
<comment type="caution">
    <text evidence="1">The sequence shown here is derived from an EMBL/GenBank/DDBJ whole genome shotgun (WGS) entry which is preliminary data.</text>
</comment>
<dbReference type="AlphaFoldDB" id="T1CZR9"/>
<organism evidence="1">
    <name type="scientific">mine drainage metagenome</name>
    <dbReference type="NCBI Taxonomy" id="410659"/>
    <lineage>
        <taxon>unclassified sequences</taxon>
        <taxon>metagenomes</taxon>
        <taxon>ecological metagenomes</taxon>
    </lineage>
</organism>
<evidence type="ECO:0000313" key="1">
    <source>
        <dbReference type="EMBL" id="EQD75680.1"/>
    </source>
</evidence>